<accession>A0AAN8N7W1</accession>
<comment type="caution">
    <text evidence="2">The sequence shown here is derived from an EMBL/GenBank/DDBJ whole genome shotgun (WGS) entry which is preliminary data.</text>
</comment>
<name>A0AAN8N7W1_9PEZI</name>
<dbReference type="Proteomes" id="UP001307849">
    <property type="component" value="Unassembled WGS sequence"/>
</dbReference>
<protein>
    <submittedName>
        <fullName evidence="2">Uncharacterized protein</fullName>
    </submittedName>
</protein>
<proteinExistence type="predicted"/>
<sequence length="396" mass="44418">MDHVVSWLSQTDDSYPAQDDISAGGGNPQPWPQKRKHSNLSEISDDRLQVVSFPASLCDVWERDQLQAQNRKNYHPGPPAPNSTFSDFDDGSAVVASSKQKRVLLTKSTPSFRFLGASGRGGLHIRDNFDKWVPPSIRQLIGSFRTDSSDRWVLCNCVKDLLCEEYSLGAIGDGIFQACSCNGNVKSSRQSQARGVLKSVRHANHIQAQGTEENNWVAHSIFLLQLVIGESGETYPLQVDSVTATDLYREFCPRVRWRPSRSRSSSPKKRQRGAIRMVIPSQTPLVDEVLTARADIAITLLNCDETESFRQNLNIKFGLSELPLPLKNMNQLPLLTFEVKSLDGSSLEAENQATICANSILQSWRCWECRLVILKPTTRVALRTLLLKLKTRRRIN</sequence>
<organism evidence="2 3">
    <name type="scientific">Arthrobotrys conoides</name>
    <dbReference type="NCBI Taxonomy" id="74498"/>
    <lineage>
        <taxon>Eukaryota</taxon>
        <taxon>Fungi</taxon>
        <taxon>Dikarya</taxon>
        <taxon>Ascomycota</taxon>
        <taxon>Pezizomycotina</taxon>
        <taxon>Orbiliomycetes</taxon>
        <taxon>Orbiliales</taxon>
        <taxon>Orbiliaceae</taxon>
        <taxon>Arthrobotrys</taxon>
    </lineage>
</organism>
<evidence type="ECO:0000313" key="3">
    <source>
        <dbReference type="Proteomes" id="UP001307849"/>
    </source>
</evidence>
<keyword evidence="3" id="KW-1185">Reference proteome</keyword>
<evidence type="ECO:0000256" key="1">
    <source>
        <dbReference type="SAM" id="MobiDB-lite"/>
    </source>
</evidence>
<evidence type="ECO:0000313" key="2">
    <source>
        <dbReference type="EMBL" id="KAK6501046.1"/>
    </source>
</evidence>
<gene>
    <name evidence="2" type="ORF">TWF506_003801</name>
</gene>
<dbReference type="EMBL" id="JAVHJM010000012">
    <property type="protein sequence ID" value="KAK6501046.1"/>
    <property type="molecule type" value="Genomic_DNA"/>
</dbReference>
<feature type="region of interest" description="Disordered" evidence="1">
    <location>
        <begin position="1"/>
        <end position="38"/>
    </location>
</feature>
<dbReference type="AlphaFoldDB" id="A0AAN8N7W1"/>
<reference evidence="2 3" key="1">
    <citation type="submission" date="2019-10" db="EMBL/GenBank/DDBJ databases">
        <authorList>
            <person name="Palmer J.M."/>
        </authorList>
    </citation>
    <scope>NUCLEOTIDE SEQUENCE [LARGE SCALE GENOMIC DNA]</scope>
    <source>
        <strain evidence="2 3">TWF506</strain>
    </source>
</reference>